<dbReference type="RefSeq" id="WP_199037253.1">
    <property type="nucleotide sequence ID" value="NZ_JAELXS010000004.1"/>
</dbReference>
<dbReference type="Pfam" id="PF13472">
    <property type="entry name" value="Lipase_GDSL_2"/>
    <property type="match status" value="1"/>
</dbReference>
<evidence type="ECO:0000313" key="4">
    <source>
        <dbReference type="EMBL" id="MBJ6121983.1"/>
    </source>
</evidence>
<accession>A0ABS0XQG8</accession>
<dbReference type="EMBL" id="JAELXS010000004">
    <property type="protein sequence ID" value="MBJ6121983.1"/>
    <property type="molecule type" value="Genomic_DNA"/>
</dbReference>
<feature type="signal peptide" evidence="1">
    <location>
        <begin position="1"/>
        <end position="19"/>
    </location>
</feature>
<dbReference type="InterPro" id="IPR013830">
    <property type="entry name" value="SGNH_hydro"/>
</dbReference>
<comment type="caution">
    <text evidence="4">The sequence shown here is derived from an EMBL/GenBank/DDBJ whole genome shotgun (WGS) entry which is preliminary data.</text>
</comment>
<keyword evidence="5" id="KW-1185">Reference proteome</keyword>
<keyword evidence="1" id="KW-0732">Signal</keyword>
<dbReference type="InterPro" id="IPR036514">
    <property type="entry name" value="SGNH_hydro_sf"/>
</dbReference>
<dbReference type="PANTHER" id="PTHR37834">
    <property type="entry name" value="GDSL-LIKE LIPASE/ACYLHYDROLASE DOMAIN PROTEIN (AFU_ORTHOLOGUE AFUA_2G00620)"/>
    <property type="match status" value="1"/>
</dbReference>
<dbReference type="Proteomes" id="UP000640426">
    <property type="component" value="Unassembled WGS sequence"/>
</dbReference>
<reference evidence="5" key="1">
    <citation type="submission" date="2020-12" db="EMBL/GenBank/DDBJ databases">
        <title>Hymenobacter sp.</title>
        <authorList>
            <person name="Kim M.K."/>
        </authorList>
    </citation>
    <scope>NUCLEOTIDE SEQUENCE [LARGE SCALE GENOMIC DNA]</scope>
    <source>
        <strain evidence="5">BT553</strain>
    </source>
</reference>
<sequence>MTLRIAILASIALTTAATGAPRLAPAPDARVTAAALQMHVGGRAVQRDGNAVRQWPGTYFEAAFRGSAALLKVGTGDVRLHVLVDGVAVGDLVKPAPGLYRVDGLAPGRHVVRVEVASESQSAPTQFGGLYPADGARALPPPSPRARRIEFIGDSHTVGYGNTATKRDCTESEVWQTTDTSRGIAGLLGRQYDADYAVNAISGRGVVRNYDGFAADTLPIAYPFALFDRSVRAAPAGWHPQVIVIALGTNDFSTPLKAGEPWPDLAALDAAYVRRYVAFVRELRRANPRAQIVLWATDLADGEILREAGKVVAKLRSAGDRRVGLVPVTGLAFSGCHAHPSIGDDKRIAAAIDAYLAAQPAVWRR</sequence>
<proteinExistence type="predicted"/>
<gene>
    <name evidence="4" type="ORF">JAO74_09285</name>
</gene>
<dbReference type="InterPro" id="IPR052762">
    <property type="entry name" value="PCW_deacetylase/CE"/>
</dbReference>
<dbReference type="PANTHER" id="PTHR37834:SF2">
    <property type="entry name" value="ESTERASE, SGNH HYDROLASE-TYPE"/>
    <property type="match status" value="1"/>
</dbReference>
<protein>
    <submittedName>
        <fullName evidence="4">GDSL family lipase</fullName>
    </submittedName>
</protein>
<dbReference type="Pfam" id="PF17996">
    <property type="entry name" value="CE2_N"/>
    <property type="match status" value="1"/>
</dbReference>
<dbReference type="Gene3D" id="2.60.120.260">
    <property type="entry name" value="Galactose-binding domain-like"/>
    <property type="match status" value="1"/>
</dbReference>
<evidence type="ECO:0000313" key="5">
    <source>
        <dbReference type="Proteomes" id="UP000640426"/>
    </source>
</evidence>
<dbReference type="Gene3D" id="3.40.50.1110">
    <property type="entry name" value="SGNH hydrolase"/>
    <property type="match status" value="1"/>
</dbReference>
<evidence type="ECO:0000259" key="3">
    <source>
        <dbReference type="Pfam" id="PF17996"/>
    </source>
</evidence>
<dbReference type="InterPro" id="IPR040794">
    <property type="entry name" value="CE2_N"/>
</dbReference>
<evidence type="ECO:0000259" key="2">
    <source>
        <dbReference type="Pfam" id="PF13472"/>
    </source>
</evidence>
<name>A0ABS0XQG8_9SPHN</name>
<dbReference type="CDD" id="cd01831">
    <property type="entry name" value="Endoglucanase_E_like"/>
    <property type="match status" value="1"/>
</dbReference>
<feature type="chain" id="PRO_5045637332" evidence="1">
    <location>
        <begin position="20"/>
        <end position="365"/>
    </location>
</feature>
<dbReference type="SUPFAM" id="SSF52266">
    <property type="entry name" value="SGNH hydrolase"/>
    <property type="match status" value="1"/>
</dbReference>
<evidence type="ECO:0000256" key="1">
    <source>
        <dbReference type="SAM" id="SignalP"/>
    </source>
</evidence>
<dbReference type="InterPro" id="IPR037461">
    <property type="entry name" value="CtCE2-like_dom"/>
</dbReference>
<feature type="domain" description="Carbohydrate esterase 2 N-terminal" evidence="3">
    <location>
        <begin position="41"/>
        <end position="142"/>
    </location>
</feature>
<feature type="domain" description="SGNH hydrolase-type esterase" evidence="2">
    <location>
        <begin position="151"/>
        <end position="302"/>
    </location>
</feature>
<organism evidence="4 5">
    <name type="scientific">Sphingomonas mollis</name>
    <dbReference type="NCBI Taxonomy" id="2795726"/>
    <lineage>
        <taxon>Bacteria</taxon>
        <taxon>Pseudomonadati</taxon>
        <taxon>Pseudomonadota</taxon>
        <taxon>Alphaproteobacteria</taxon>
        <taxon>Sphingomonadales</taxon>
        <taxon>Sphingomonadaceae</taxon>
        <taxon>Sphingomonas</taxon>
    </lineage>
</organism>